<dbReference type="Proteomes" id="UP001153461">
    <property type="component" value="Unassembled WGS sequence"/>
</dbReference>
<dbReference type="InterPro" id="IPR051035">
    <property type="entry name" value="Mito_inheritance_9"/>
</dbReference>
<gene>
    <name evidence="8" type="ORF">PNAL_LOCUS6783</name>
</gene>
<dbReference type="Gene3D" id="3.90.1200.10">
    <property type="match status" value="1"/>
</dbReference>
<proteinExistence type="inferred from homology"/>
<evidence type="ECO:0000256" key="3">
    <source>
        <dbReference type="ARBA" id="ARBA00016197"/>
    </source>
</evidence>
<evidence type="ECO:0000313" key="8">
    <source>
        <dbReference type="EMBL" id="CAG8175817.1"/>
    </source>
</evidence>
<evidence type="ECO:0000256" key="2">
    <source>
        <dbReference type="ARBA" id="ARBA00005543"/>
    </source>
</evidence>
<dbReference type="AlphaFoldDB" id="A0A9W4HZ60"/>
<evidence type="ECO:0000256" key="5">
    <source>
        <dbReference type="ARBA" id="ARBA00023128"/>
    </source>
</evidence>
<dbReference type="PANTHER" id="PTHR36091:SF1">
    <property type="entry name" value="ALTERED INHERITANCE OF MITOCHONDRIA PROTEIN 9, MITOCHONDRIAL"/>
    <property type="match status" value="1"/>
</dbReference>
<protein>
    <recommendedName>
        <fullName evidence="3">Altered inheritance of mitochondria protein 9, mitochondrial</fullName>
    </recommendedName>
    <alternativeName>
        <fullName evidence="6">Found in mitochondrial proteome protein 29</fullName>
    </alternativeName>
</protein>
<dbReference type="InterPro" id="IPR011009">
    <property type="entry name" value="Kinase-like_dom_sf"/>
</dbReference>
<comment type="subcellular location">
    <subcellularLocation>
        <location evidence="1">Mitochondrion</location>
    </subcellularLocation>
</comment>
<keyword evidence="4" id="KW-0809">Transit peptide</keyword>
<comment type="similarity">
    <text evidence="2">Belongs to the AIM9 family.</text>
</comment>
<reference evidence="8" key="1">
    <citation type="submission" date="2021-07" db="EMBL/GenBank/DDBJ databases">
        <authorList>
            <person name="Branca A.L. A."/>
        </authorList>
    </citation>
    <scope>NUCLEOTIDE SEQUENCE</scope>
</reference>
<accession>A0A9W4HZ60</accession>
<comment type="caution">
    <text evidence="8">The sequence shown here is derived from an EMBL/GenBank/DDBJ whole genome shotgun (WGS) entry which is preliminary data.</text>
</comment>
<dbReference type="GO" id="GO:0005739">
    <property type="term" value="C:mitochondrion"/>
    <property type="evidence" value="ECO:0007669"/>
    <property type="project" value="UniProtKB-SubCell"/>
</dbReference>
<name>A0A9W4HZ60_PENNA</name>
<dbReference type="Pfam" id="PF01636">
    <property type="entry name" value="APH"/>
    <property type="match status" value="1"/>
</dbReference>
<dbReference type="OrthoDB" id="2831558at2759"/>
<dbReference type="PANTHER" id="PTHR36091">
    <property type="entry name" value="ALTERED INHERITANCE OF MITOCHONDRIA PROTEIN 9, MITOCHONDRIAL"/>
    <property type="match status" value="1"/>
</dbReference>
<evidence type="ECO:0000259" key="7">
    <source>
        <dbReference type="Pfam" id="PF01636"/>
    </source>
</evidence>
<evidence type="ECO:0000256" key="4">
    <source>
        <dbReference type="ARBA" id="ARBA00022946"/>
    </source>
</evidence>
<evidence type="ECO:0000256" key="1">
    <source>
        <dbReference type="ARBA" id="ARBA00004173"/>
    </source>
</evidence>
<evidence type="ECO:0000313" key="9">
    <source>
        <dbReference type="Proteomes" id="UP001153461"/>
    </source>
</evidence>
<dbReference type="InterPro" id="IPR002575">
    <property type="entry name" value="Aminoglycoside_PTrfase"/>
</dbReference>
<feature type="domain" description="Aminoglycoside phosphotransferase" evidence="7">
    <location>
        <begin position="296"/>
        <end position="336"/>
    </location>
</feature>
<keyword evidence="5" id="KW-0496">Mitochondrion</keyword>
<evidence type="ECO:0000256" key="6">
    <source>
        <dbReference type="ARBA" id="ARBA00031849"/>
    </source>
</evidence>
<dbReference type="SUPFAM" id="SSF56112">
    <property type="entry name" value="Protein kinase-like (PK-like)"/>
    <property type="match status" value="1"/>
</dbReference>
<sequence length="587" mass="67378">MSFFASSRLGQHYVPRSPELYTETQNGKDEKITEQDLHRYTRHRWLFNEEKELSNRYVDFDLQQLVRVAVDVCEGAQPCTKVTKCAEGLHNKAFILTMDNGCEVFAKLPNPNAGAARFTIASEIATRKLISDVLNVLVPRVLAWSFDAASSPVGAEYIIEEKAPGVRLGSVWSQWPRSSKLQLITQVVDVQNALTDATFDMHGCIYFKDDLRSLGEEPKETNIHSVWNHPSEYTRALGHNEIAYIKTHAFPRMNYYRSLKSKEYPEDGLALLDKYMKVAPYLAPQSTNEAGSEETPSSNVLIHPDLHLDNIFVDPETLQITRIVDWQSACVAPLFYHANVPRMCAHRGPLQEGWGVPERPEEFDSLSVEEQHKIDDDLESQILHKYYEAQVYRRSPRYWSVLKNMRIPILRKPVWLVTGVWENRDLFFLRESLMSLFARWEELIPGVPCPINFTNEDVELHSKEEENMDGVGKMLTLFRDESVLPVDAWWSPKTMTLLRRTAGTLRISSSDWRKTTKRENYSRNSGHIKNPETPSVCNNLCMFIAFVQAVICALSYRSRALHPSALVLIILLQCISQMNHHNHNTIL</sequence>
<organism evidence="8 9">
    <name type="scientific">Penicillium nalgiovense</name>
    <dbReference type="NCBI Taxonomy" id="60175"/>
    <lineage>
        <taxon>Eukaryota</taxon>
        <taxon>Fungi</taxon>
        <taxon>Dikarya</taxon>
        <taxon>Ascomycota</taxon>
        <taxon>Pezizomycotina</taxon>
        <taxon>Eurotiomycetes</taxon>
        <taxon>Eurotiomycetidae</taxon>
        <taxon>Eurotiales</taxon>
        <taxon>Aspergillaceae</taxon>
        <taxon>Penicillium</taxon>
    </lineage>
</organism>
<dbReference type="EMBL" id="CAJVNV010000366">
    <property type="protein sequence ID" value="CAG8175817.1"/>
    <property type="molecule type" value="Genomic_DNA"/>
</dbReference>